<name>A0A0F9UYC8_9ZZZZ</name>
<comment type="caution">
    <text evidence="1">The sequence shown here is derived from an EMBL/GenBank/DDBJ whole genome shotgun (WGS) entry which is preliminary data.</text>
</comment>
<accession>A0A0F9UYC8</accession>
<dbReference type="AlphaFoldDB" id="A0A0F9UYC8"/>
<sequence length="100" mass="11279">MTEINWRSADEHMIADVDDVKLTAYNPINQSAWNVVAKRPAFEVDYDDVKRQRIQEVEVTMKVVAQGADTESLNSVGQRALDALEGMRRRLETDVTTVGV</sequence>
<evidence type="ECO:0000313" key="1">
    <source>
        <dbReference type="EMBL" id="KKN96729.1"/>
    </source>
</evidence>
<dbReference type="EMBL" id="LAZR01000062">
    <property type="protein sequence ID" value="KKN96729.1"/>
    <property type="molecule type" value="Genomic_DNA"/>
</dbReference>
<organism evidence="1">
    <name type="scientific">marine sediment metagenome</name>
    <dbReference type="NCBI Taxonomy" id="412755"/>
    <lineage>
        <taxon>unclassified sequences</taxon>
        <taxon>metagenomes</taxon>
        <taxon>ecological metagenomes</taxon>
    </lineage>
</organism>
<protein>
    <submittedName>
        <fullName evidence="1">Uncharacterized protein</fullName>
    </submittedName>
</protein>
<gene>
    <name evidence="1" type="ORF">LCGC14_0163730</name>
</gene>
<reference evidence="1" key="1">
    <citation type="journal article" date="2015" name="Nature">
        <title>Complex archaea that bridge the gap between prokaryotes and eukaryotes.</title>
        <authorList>
            <person name="Spang A."/>
            <person name="Saw J.H."/>
            <person name="Jorgensen S.L."/>
            <person name="Zaremba-Niedzwiedzka K."/>
            <person name="Martijn J."/>
            <person name="Lind A.E."/>
            <person name="van Eijk R."/>
            <person name="Schleper C."/>
            <person name="Guy L."/>
            <person name="Ettema T.J."/>
        </authorList>
    </citation>
    <scope>NUCLEOTIDE SEQUENCE</scope>
</reference>
<proteinExistence type="predicted"/>